<protein>
    <recommendedName>
        <fullName evidence="7">Putative NAD(P)H nitroreductase</fullName>
        <ecNumber evidence="7">1.-.-.-</ecNumber>
    </recommendedName>
</protein>
<comment type="cofactor">
    <cofactor evidence="8">
        <name>FMN</name>
        <dbReference type="ChEBI" id="CHEBI:58210"/>
    </cofactor>
    <text evidence="8">Binds 1 FMN per subunit.</text>
</comment>
<dbReference type="Gene3D" id="3.40.109.10">
    <property type="entry name" value="NADH Oxidase"/>
    <property type="match status" value="1"/>
</dbReference>
<evidence type="ECO:0000256" key="2">
    <source>
        <dbReference type="ARBA" id="ARBA00022630"/>
    </source>
</evidence>
<evidence type="ECO:0000313" key="11">
    <source>
        <dbReference type="Proteomes" id="UP000315215"/>
    </source>
</evidence>
<keyword evidence="11" id="KW-1185">Reference proteome</keyword>
<evidence type="ECO:0000313" key="10">
    <source>
        <dbReference type="EMBL" id="QDP41791.1"/>
    </source>
</evidence>
<proteinExistence type="inferred from homology"/>
<dbReference type="InterPro" id="IPR052530">
    <property type="entry name" value="NAD(P)H_nitroreductase"/>
</dbReference>
<feature type="domain" description="Nitroreductase" evidence="9">
    <location>
        <begin position="7"/>
        <end position="164"/>
    </location>
</feature>
<keyword evidence="4 7" id="KW-0521">NADP</keyword>
<dbReference type="KEGG" id="aqt:FN924_17400"/>
<evidence type="ECO:0000256" key="7">
    <source>
        <dbReference type="PIRNR" id="PIRNR000232"/>
    </source>
</evidence>
<organism evidence="10 11">
    <name type="scientific">Radiobacillus deserti</name>
    <dbReference type="NCBI Taxonomy" id="2594883"/>
    <lineage>
        <taxon>Bacteria</taxon>
        <taxon>Bacillati</taxon>
        <taxon>Bacillota</taxon>
        <taxon>Bacilli</taxon>
        <taxon>Bacillales</taxon>
        <taxon>Bacillaceae</taxon>
        <taxon>Radiobacillus</taxon>
    </lineage>
</organism>
<accession>A0A516KK81</accession>
<dbReference type="PANTHER" id="PTHR43821:SF1">
    <property type="entry name" value="NAD(P)H NITROREDUCTASE YDJA-RELATED"/>
    <property type="match status" value="1"/>
</dbReference>
<feature type="binding site" description="in other chain" evidence="8">
    <location>
        <begin position="10"/>
        <end position="12"/>
    </location>
    <ligand>
        <name>FMN</name>
        <dbReference type="ChEBI" id="CHEBI:58210"/>
        <note>ligand shared between dimeric partners</note>
    </ligand>
</feature>
<dbReference type="OrthoDB" id="9804207at2"/>
<evidence type="ECO:0000256" key="6">
    <source>
        <dbReference type="ARBA" id="ARBA00023027"/>
    </source>
</evidence>
<keyword evidence="2 7" id="KW-0285">Flavoprotein</keyword>
<feature type="binding site" description="in other chain" evidence="8">
    <location>
        <begin position="133"/>
        <end position="135"/>
    </location>
    <ligand>
        <name>FMN</name>
        <dbReference type="ChEBI" id="CHEBI:58210"/>
        <note>ligand shared between dimeric partners</note>
    </ligand>
</feature>
<gene>
    <name evidence="10" type="ORF">FN924_17400</name>
</gene>
<sequence length="185" mass="21538">MTLSEVIKNRRSIQLYEDKPVPLDELKELLETAIWVPNHKMTEPWRFIFIQGDSRKHLAEINRKLNEKGTTLEEKKKHGEIAYQKIMDVPLFLMVVMNENPNMKLREEDYAATSCVVQNFSLLAWEKGIGMIWKTNQLTTNIEVRDTYGVKPGEKIAAMLQIGYPAKVPKERPRKQAKTLISEFH</sequence>
<evidence type="ECO:0000256" key="3">
    <source>
        <dbReference type="ARBA" id="ARBA00022643"/>
    </source>
</evidence>
<evidence type="ECO:0000256" key="8">
    <source>
        <dbReference type="PIRSR" id="PIRSR000232-1"/>
    </source>
</evidence>
<dbReference type="InterPro" id="IPR000415">
    <property type="entry name" value="Nitroreductase-like"/>
</dbReference>
<keyword evidence="5 7" id="KW-0560">Oxidoreductase</keyword>
<evidence type="ECO:0000256" key="4">
    <source>
        <dbReference type="ARBA" id="ARBA00022857"/>
    </source>
</evidence>
<reference evidence="10 11" key="1">
    <citation type="submission" date="2019-07" db="EMBL/GenBank/DDBJ databases">
        <authorList>
            <person name="Li J."/>
        </authorList>
    </citation>
    <scope>NUCLEOTIDE SEQUENCE [LARGE SCALE GENOMIC DNA]</scope>
    <source>
        <strain evidence="10 11">TKL69</strain>
    </source>
</reference>
<dbReference type="InterPro" id="IPR029479">
    <property type="entry name" value="Nitroreductase"/>
</dbReference>
<dbReference type="RefSeq" id="WP_143896681.1">
    <property type="nucleotide sequence ID" value="NZ_CP041666.1"/>
</dbReference>
<evidence type="ECO:0000256" key="1">
    <source>
        <dbReference type="ARBA" id="ARBA00007118"/>
    </source>
</evidence>
<comment type="similarity">
    <text evidence="1 7">Belongs to the nitroreductase family.</text>
</comment>
<dbReference type="EC" id="1.-.-.-" evidence="7"/>
<dbReference type="InterPro" id="IPR026021">
    <property type="entry name" value="YdjA-like"/>
</dbReference>
<dbReference type="Proteomes" id="UP000315215">
    <property type="component" value="Chromosome"/>
</dbReference>
<dbReference type="GO" id="GO:0016491">
    <property type="term" value="F:oxidoreductase activity"/>
    <property type="evidence" value="ECO:0007669"/>
    <property type="project" value="UniProtKB-UniRule"/>
</dbReference>
<evidence type="ECO:0000259" key="9">
    <source>
        <dbReference type="Pfam" id="PF00881"/>
    </source>
</evidence>
<dbReference type="AlphaFoldDB" id="A0A516KK81"/>
<keyword evidence="6 7" id="KW-0520">NAD</keyword>
<keyword evidence="3 7" id="KW-0288">FMN</keyword>
<dbReference type="EMBL" id="CP041666">
    <property type="protein sequence ID" value="QDP41791.1"/>
    <property type="molecule type" value="Genomic_DNA"/>
</dbReference>
<feature type="binding site" evidence="8">
    <location>
        <position position="39"/>
    </location>
    <ligand>
        <name>FMN</name>
        <dbReference type="ChEBI" id="CHEBI:58210"/>
        <note>ligand shared between dimeric partners</note>
    </ligand>
</feature>
<dbReference type="Pfam" id="PF00881">
    <property type="entry name" value="Nitroreductase"/>
    <property type="match status" value="1"/>
</dbReference>
<dbReference type="CDD" id="cd02135">
    <property type="entry name" value="YdjA-like"/>
    <property type="match status" value="1"/>
</dbReference>
<evidence type="ECO:0000256" key="5">
    <source>
        <dbReference type="ARBA" id="ARBA00023002"/>
    </source>
</evidence>
<name>A0A516KK81_9BACI</name>
<dbReference type="PANTHER" id="PTHR43821">
    <property type="entry name" value="NAD(P)H NITROREDUCTASE YDJA-RELATED"/>
    <property type="match status" value="1"/>
</dbReference>
<dbReference type="SUPFAM" id="SSF55469">
    <property type="entry name" value="FMN-dependent nitroreductase-like"/>
    <property type="match status" value="1"/>
</dbReference>
<dbReference type="PIRSF" id="PIRSF000232">
    <property type="entry name" value="YdjA"/>
    <property type="match status" value="1"/>
</dbReference>